<feature type="signal peptide" evidence="1">
    <location>
        <begin position="1"/>
        <end position="22"/>
    </location>
</feature>
<evidence type="ECO:0000256" key="1">
    <source>
        <dbReference type="SAM" id="SignalP"/>
    </source>
</evidence>
<feature type="chain" id="PRO_5015194916" evidence="1">
    <location>
        <begin position="23"/>
        <end position="121"/>
    </location>
</feature>
<dbReference type="EMBL" id="GGEC01043770">
    <property type="protein sequence ID" value="MBX24254.1"/>
    <property type="molecule type" value="Transcribed_RNA"/>
</dbReference>
<dbReference type="PANTHER" id="PTHR35285:SF1">
    <property type="entry name" value="2-C-METHYL-D-ERYTHRITOL 4-PHOSPHATE CYTIDYLYLTRANSFERASE"/>
    <property type="match status" value="1"/>
</dbReference>
<keyword evidence="1" id="KW-0732">Signal</keyword>
<name>A0A2P2M215_RHIMU</name>
<proteinExistence type="predicted"/>
<organism evidence="2">
    <name type="scientific">Rhizophora mucronata</name>
    <name type="common">Asiatic mangrove</name>
    <dbReference type="NCBI Taxonomy" id="61149"/>
    <lineage>
        <taxon>Eukaryota</taxon>
        <taxon>Viridiplantae</taxon>
        <taxon>Streptophyta</taxon>
        <taxon>Embryophyta</taxon>
        <taxon>Tracheophyta</taxon>
        <taxon>Spermatophyta</taxon>
        <taxon>Magnoliopsida</taxon>
        <taxon>eudicotyledons</taxon>
        <taxon>Gunneridae</taxon>
        <taxon>Pentapetalae</taxon>
        <taxon>rosids</taxon>
        <taxon>fabids</taxon>
        <taxon>Malpighiales</taxon>
        <taxon>Rhizophoraceae</taxon>
        <taxon>Rhizophora</taxon>
    </lineage>
</organism>
<protein>
    <submittedName>
        <fullName evidence="2">Uncharacterized protein MANES_15G111100</fullName>
    </submittedName>
</protein>
<evidence type="ECO:0000313" key="2">
    <source>
        <dbReference type="EMBL" id="MBX24254.1"/>
    </source>
</evidence>
<sequence>MASNSVAMFFLMVLSHLPFLLAFQSTVPAFLWSSYHYNPLQNTKMDVAVNYQTISLRDLAKSVLSEGKWSNLLCSEENLQQSLDLALVFVGREVRNFWEHCYTCNETNFHSLKTLACTEQQ</sequence>
<reference evidence="2" key="1">
    <citation type="submission" date="2018-02" db="EMBL/GenBank/DDBJ databases">
        <title>Rhizophora mucronata_Transcriptome.</title>
        <authorList>
            <person name="Meera S.P."/>
            <person name="Sreeshan A."/>
            <person name="Augustine A."/>
        </authorList>
    </citation>
    <scope>NUCLEOTIDE SEQUENCE</scope>
    <source>
        <tissue evidence="2">Leaf</tissue>
    </source>
</reference>
<accession>A0A2P2M215</accession>
<dbReference type="PANTHER" id="PTHR35285">
    <property type="entry name" value="2-C-METHYL-D-ERYTHRITOL 4-PHOSPHATE CYTIDYLYLTRANSFERASE"/>
    <property type="match status" value="1"/>
</dbReference>
<dbReference type="AlphaFoldDB" id="A0A2P2M215"/>